<dbReference type="GO" id="GO:0055085">
    <property type="term" value="P:transmembrane transport"/>
    <property type="evidence" value="ECO:0007669"/>
    <property type="project" value="InterPro"/>
</dbReference>
<reference evidence="3 4" key="1">
    <citation type="submission" date="2017-10" db="EMBL/GenBank/DDBJ databases">
        <title>Draft genome of Lysinibacillus fusiformis strain Juneja, a laboratory-derived pathogen of Drosophila melanogaster.</title>
        <authorList>
            <person name="Smith B.R."/>
            <person name="Unckless R.L."/>
        </authorList>
    </citation>
    <scope>NUCLEOTIDE SEQUENCE [LARGE SCALE GENOMIC DNA]</scope>
    <source>
        <strain evidence="3 4">Juneja</strain>
    </source>
</reference>
<dbReference type="Gene3D" id="3.40.190.170">
    <property type="entry name" value="Bacterial extracellular solute-binding protein, family 7"/>
    <property type="match status" value="1"/>
</dbReference>
<sequence>MIKKPLKFMLVSCLFALLFVLAACGNSNTTNETDAKTDNKSAVSATSSDEDIPKKKFKLAHITSTDHMWHKAAEKFNEELKARSDGKMELEIYPASQLGTEADMVQQVEAGSIDFAFITAAFLSTRTPEMAAWFAPYTFENLQEASDASHTDIAREILGKVDGTGLKGLDYLFAGQRTMVLKSKEVKKASDLAGLKMRVTPSPPLQKFYKDAGAAPEGLPLPEVYSALQTGVIDGMDMDLDATITNKYSEVAKYVAVTNHMVWPSIVVANEGMFDGLSENAQKIINESLQAAIAYAVETRVGQEEEFKKELASQGMTVYELGADVFKEQIEAFDAEYSAKSALIKQFINEFRK</sequence>
<feature type="chain" id="PRO_5038515314" evidence="2">
    <location>
        <begin position="23"/>
        <end position="353"/>
    </location>
</feature>
<dbReference type="PIRSF" id="PIRSF006470">
    <property type="entry name" value="DctB"/>
    <property type="match status" value="1"/>
</dbReference>
<evidence type="ECO:0000313" key="3">
    <source>
        <dbReference type="EMBL" id="PKU52601.1"/>
    </source>
</evidence>
<feature type="signal peptide" evidence="2">
    <location>
        <begin position="1"/>
        <end position="22"/>
    </location>
</feature>
<evidence type="ECO:0000256" key="1">
    <source>
        <dbReference type="ARBA" id="ARBA00022729"/>
    </source>
</evidence>
<dbReference type="InterPro" id="IPR018389">
    <property type="entry name" value="DctP_fam"/>
</dbReference>
<dbReference type="PROSITE" id="PS51257">
    <property type="entry name" value="PROKAR_LIPOPROTEIN"/>
    <property type="match status" value="1"/>
</dbReference>
<dbReference type="RefSeq" id="WP_082673735.1">
    <property type="nucleotide sequence ID" value="NZ_PDFK01000002.1"/>
</dbReference>
<name>A0A2I0V2R1_9BACI</name>
<organism evidence="3 4">
    <name type="scientific">Lysinibacillus fusiformis</name>
    <dbReference type="NCBI Taxonomy" id="28031"/>
    <lineage>
        <taxon>Bacteria</taxon>
        <taxon>Bacillati</taxon>
        <taxon>Bacillota</taxon>
        <taxon>Bacilli</taxon>
        <taxon>Bacillales</taxon>
        <taxon>Bacillaceae</taxon>
        <taxon>Lysinibacillus</taxon>
    </lineage>
</organism>
<dbReference type="PANTHER" id="PTHR33376:SF2">
    <property type="entry name" value="DICARBOXYLATE-BINDING PERIPLASMIC PROTEIN"/>
    <property type="match status" value="1"/>
</dbReference>
<protein>
    <submittedName>
        <fullName evidence="3">C4-dicarboxylate ABC transporter substrate-binding protein</fullName>
    </submittedName>
</protein>
<evidence type="ECO:0000313" key="4">
    <source>
        <dbReference type="Proteomes" id="UP000234956"/>
    </source>
</evidence>
<dbReference type="EMBL" id="PDFK01000002">
    <property type="protein sequence ID" value="PKU52601.1"/>
    <property type="molecule type" value="Genomic_DNA"/>
</dbReference>
<dbReference type="Pfam" id="PF03480">
    <property type="entry name" value="DctP"/>
    <property type="match status" value="1"/>
</dbReference>
<dbReference type="Proteomes" id="UP000234956">
    <property type="component" value="Unassembled WGS sequence"/>
</dbReference>
<dbReference type="NCBIfam" id="NF037995">
    <property type="entry name" value="TRAP_S1"/>
    <property type="match status" value="1"/>
</dbReference>
<dbReference type="AlphaFoldDB" id="A0A2I0V2R1"/>
<dbReference type="PANTHER" id="PTHR33376">
    <property type="match status" value="1"/>
</dbReference>
<gene>
    <name evidence="3" type="ORF">CRI88_09820</name>
</gene>
<dbReference type="GO" id="GO:0030288">
    <property type="term" value="C:outer membrane-bounded periplasmic space"/>
    <property type="evidence" value="ECO:0007669"/>
    <property type="project" value="InterPro"/>
</dbReference>
<dbReference type="InterPro" id="IPR038404">
    <property type="entry name" value="TRAP_DctP_sf"/>
</dbReference>
<keyword evidence="1 2" id="KW-0732">Signal</keyword>
<accession>A0A2I0V2R1</accession>
<dbReference type="GO" id="GO:0030246">
    <property type="term" value="F:carbohydrate binding"/>
    <property type="evidence" value="ECO:0007669"/>
    <property type="project" value="TreeGrafter"/>
</dbReference>
<comment type="caution">
    <text evidence="3">The sequence shown here is derived from an EMBL/GenBank/DDBJ whole genome shotgun (WGS) entry which is preliminary data.</text>
</comment>
<dbReference type="CDD" id="cd13603">
    <property type="entry name" value="PBP2_TRAP_Siap_TeaA_like"/>
    <property type="match status" value="1"/>
</dbReference>
<dbReference type="NCBIfam" id="TIGR00787">
    <property type="entry name" value="dctP"/>
    <property type="match status" value="1"/>
</dbReference>
<dbReference type="InterPro" id="IPR004682">
    <property type="entry name" value="TRAP_DctP"/>
</dbReference>
<evidence type="ECO:0000256" key="2">
    <source>
        <dbReference type="SAM" id="SignalP"/>
    </source>
</evidence>
<proteinExistence type="predicted"/>